<organism evidence="6 7">
    <name type="scientific">Nocardioides soli</name>
    <dbReference type="NCBI Taxonomy" id="1036020"/>
    <lineage>
        <taxon>Bacteria</taxon>
        <taxon>Bacillati</taxon>
        <taxon>Actinomycetota</taxon>
        <taxon>Actinomycetes</taxon>
        <taxon>Propionibacteriales</taxon>
        <taxon>Nocardioidaceae</taxon>
        <taxon>Nocardioides</taxon>
    </lineage>
</organism>
<dbReference type="InterPro" id="IPR000524">
    <property type="entry name" value="Tscrpt_reg_HTH_GntR"/>
</dbReference>
<dbReference type="SMART" id="SM00345">
    <property type="entry name" value="HTH_GNTR"/>
    <property type="match status" value="1"/>
</dbReference>
<dbReference type="CDD" id="cd07377">
    <property type="entry name" value="WHTH_GntR"/>
    <property type="match status" value="1"/>
</dbReference>
<dbReference type="PROSITE" id="PS50949">
    <property type="entry name" value="HTH_GNTR"/>
    <property type="match status" value="1"/>
</dbReference>
<dbReference type="Gene3D" id="1.10.10.10">
    <property type="entry name" value="Winged helix-like DNA-binding domain superfamily/Winged helix DNA-binding domain"/>
    <property type="match status" value="1"/>
</dbReference>
<reference evidence="6 7" key="1">
    <citation type="submission" date="2020-08" db="EMBL/GenBank/DDBJ databases">
        <title>Sequencing the genomes of 1000 actinobacteria strains.</title>
        <authorList>
            <person name="Klenk H.-P."/>
        </authorList>
    </citation>
    <scope>NUCLEOTIDE SEQUENCE [LARGE SCALE GENOMIC DNA]</scope>
    <source>
        <strain evidence="6 7">DSM 105498</strain>
    </source>
</reference>
<evidence type="ECO:0000256" key="2">
    <source>
        <dbReference type="ARBA" id="ARBA00023125"/>
    </source>
</evidence>
<feature type="domain" description="HTH gntR-type" evidence="5">
    <location>
        <begin position="13"/>
        <end position="80"/>
    </location>
</feature>
<evidence type="ECO:0000256" key="3">
    <source>
        <dbReference type="ARBA" id="ARBA00023163"/>
    </source>
</evidence>
<dbReference type="Gene3D" id="1.20.120.530">
    <property type="entry name" value="GntR ligand-binding domain-like"/>
    <property type="match status" value="1"/>
</dbReference>
<sequence length="224" mass="25204">MSTDSTGVQLEHLQLKDRVYRHLRDGIIDGTYDTGAALREVEIASRLGVSKTPVREAFVRLEKDRLVELIPYRGAIVAGYSAADLEEISEIRQLVEGACASSAAANATDEEIAELERNIQQSQDALAKGKVAQVAKLFDTFDQLIYRHSRNKWLTELVENLEGHQRRIGRLTVAIPGRLERSVEQHEQIVEAIKARNERRAERDMRAHVASVMSDRLTSFIAEN</sequence>
<dbReference type="InterPro" id="IPR008920">
    <property type="entry name" value="TF_FadR/GntR_C"/>
</dbReference>
<dbReference type="SMART" id="SM00895">
    <property type="entry name" value="FCD"/>
    <property type="match status" value="1"/>
</dbReference>
<evidence type="ECO:0000256" key="1">
    <source>
        <dbReference type="ARBA" id="ARBA00023015"/>
    </source>
</evidence>
<dbReference type="PANTHER" id="PTHR43537:SF24">
    <property type="entry name" value="GLUCONATE OPERON TRANSCRIPTIONAL REPRESSOR"/>
    <property type="match status" value="1"/>
</dbReference>
<keyword evidence="1" id="KW-0805">Transcription regulation</keyword>
<dbReference type="GO" id="GO:0003700">
    <property type="term" value="F:DNA-binding transcription factor activity"/>
    <property type="evidence" value="ECO:0007669"/>
    <property type="project" value="InterPro"/>
</dbReference>
<dbReference type="InterPro" id="IPR036388">
    <property type="entry name" value="WH-like_DNA-bd_sf"/>
</dbReference>
<evidence type="ECO:0000259" key="5">
    <source>
        <dbReference type="PROSITE" id="PS50949"/>
    </source>
</evidence>
<keyword evidence="7" id="KW-1185">Reference proteome</keyword>
<keyword evidence="4" id="KW-0175">Coiled coil</keyword>
<proteinExistence type="predicted"/>
<dbReference type="SUPFAM" id="SSF48008">
    <property type="entry name" value="GntR ligand-binding domain-like"/>
    <property type="match status" value="1"/>
</dbReference>
<gene>
    <name evidence="6" type="ORF">FHU40_000449</name>
</gene>
<evidence type="ECO:0000313" key="6">
    <source>
        <dbReference type="EMBL" id="MBB3040648.1"/>
    </source>
</evidence>
<dbReference type="PANTHER" id="PTHR43537">
    <property type="entry name" value="TRANSCRIPTIONAL REGULATOR, GNTR FAMILY"/>
    <property type="match status" value="1"/>
</dbReference>
<dbReference type="InterPro" id="IPR036390">
    <property type="entry name" value="WH_DNA-bd_sf"/>
</dbReference>
<accession>A0A7W4VSF4</accession>
<name>A0A7W4VSF4_9ACTN</name>
<feature type="coiled-coil region" evidence="4">
    <location>
        <begin position="105"/>
        <end position="132"/>
    </location>
</feature>
<dbReference type="RefSeq" id="WP_183590655.1">
    <property type="nucleotide sequence ID" value="NZ_JACHWR010000001.1"/>
</dbReference>
<dbReference type="EMBL" id="JACHWR010000001">
    <property type="protein sequence ID" value="MBB3040648.1"/>
    <property type="molecule type" value="Genomic_DNA"/>
</dbReference>
<keyword evidence="2 6" id="KW-0238">DNA-binding</keyword>
<evidence type="ECO:0000256" key="4">
    <source>
        <dbReference type="SAM" id="Coils"/>
    </source>
</evidence>
<dbReference type="SUPFAM" id="SSF46785">
    <property type="entry name" value="Winged helix' DNA-binding domain"/>
    <property type="match status" value="1"/>
</dbReference>
<dbReference type="AlphaFoldDB" id="A0A7W4VSF4"/>
<dbReference type="InterPro" id="IPR011711">
    <property type="entry name" value="GntR_C"/>
</dbReference>
<comment type="caution">
    <text evidence="6">The sequence shown here is derived from an EMBL/GenBank/DDBJ whole genome shotgun (WGS) entry which is preliminary data.</text>
</comment>
<protein>
    <submittedName>
        <fullName evidence="6">DNA-binding GntR family transcriptional regulator</fullName>
    </submittedName>
</protein>
<keyword evidence="3" id="KW-0804">Transcription</keyword>
<dbReference type="GO" id="GO:0003677">
    <property type="term" value="F:DNA binding"/>
    <property type="evidence" value="ECO:0007669"/>
    <property type="project" value="UniProtKB-KW"/>
</dbReference>
<evidence type="ECO:0000313" key="7">
    <source>
        <dbReference type="Proteomes" id="UP000589626"/>
    </source>
</evidence>
<dbReference type="Proteomes" id="UP000589626">
    <property type="component" value="Unassembled WGS sequence"/>
</dbReference>
<dbReference type="Pfam" id="PF07729">
    <property type="entry name" value="FCD"/>
    <property type="match status" value="1"/>
</dbReference>
<dbReference type="Pfam" id="PF00392">
    <property type="entry name" value="GntR"/>
    <property type="match status" value="1"/>
</dbReference>